<sequence>MGGGDGGGAMHRNNNNSSKSPSDSMLVAFHNLDILTLSSSLNWNKVWGDNQHSFCKLTNFVVDNCDVGQNEFLSCVGEEEGIGSVGEDEGRNIILIILVPRLRGRPIQQLRWHV</sequence>
<proteinExistence type="predicted"/>
<evidence type="ECO:0000313" key="2">
    <source>
        <dbReference type="EMBL" id="RHN59277.1"/>
    </source>
</evidence>
<name>A0A396I8U4_MEDTR</name>
<dbReference type="AlphaFoldDB" id="A0A396I8U4"/>
<reference evidence="3" key="1">
    <citation type="journal article" date="2018" name="Nat. Plants">
        <title>Whole-genome landscape of Medicago truncatula symbiotic genes.</title>
        <authorList>
            <person name="Pecrix Y."/>
            <person name="Staton S.E."/>
            <person name="Sallet E."/>
            <person name="Lelandais-Briere C."/>
            <person name="Moreau S."/>
            <person name="Carrere S."/>
            <person name="Blein T."/>
            <person name="Jardinaud M.F."/>
            <person name="Latrasse D."/>
            <person name="Zouine M."/>
            <person name="Zahm M."/>
            <person name="Kreplak J."/>
            <person name="Mayjonade B."/>
            <person name="Satge C."/>
            <person name="Perez M."/>
            <person name="Cauet S."/>
            <person name="Marande W."/>
            <person name="Chantry-Darmon C."/>
            <person name="Lopez-Roques C."/>
            <person name="Bouchez O."/>
            <person name="Berard A."/>
            <person name="Debelle F."/>
            <person name="Munos S."/>
            <person name="Bendahmane A."/>
            <person name="Berges H."/>
            <person name="Niebel A."/>
            <person name="Buitink J."/>
            <person name="Frugier F."/>
            <person name="Benhamed M."/>
            <person name="Crespi M."/>
            <person name="Gouzy J."/>
            <person name="Gamas P."/>
        </authorList>
    </citation>
    <scope>NUCLEOTIDE SEQUENCE [LARGE SCALE GENOMIC DNA]</scope>
    <source>
        <strain evidence="3">cv. Jemalong A17</strain>
    </source>
</reference>
<dbReference type="EMBL" id="PSQE01000004">
    <property type="protein sequence ID" value="RHN59277.1"/>
    <property type="molecule type" value="Genomic_DNA"/>
</dbReference>
<protein>
    <submittedName>
        <fullName evidence="2">Uncharacterized protein</fullName>
    </submittedName>
</protein>
<evidence type="ECO:0000313" key="3">
    <source>
        <dbReference type="Proteomes" id="UP000265566"/>
    </source>
</evidence>
<accession>A0A396I8U4</accession>
<feature type="region of interest" description="Disordered" evidence="1">
    <location>
        <begin position="1"/>
        <end position="22"/>
    </location>
</feature>
<evidence type="ECO:0000256" key="1">
    <source>
        <dbReference type="SAM" id="MobiDB-lite"/>
    </source>
</evidence>
<gene>
    <name evidence="2" type="ORF">MtrunA17_Chr4g0011491</name>
</gene>
<dbReference type="Gramene" id="rna21281">
    <property type="protein sequence ID" value="RHN59277.1"/>
    <property type="gene ID" value="gene21281"/>
</dbReference>
<comment type="caution">
    <text evidence="2">The sequence shown here is derived from an EMBL/GenBank/DDBJ whole genome shotgun (WGS) entry which is preliminary data.</text>
</comment>
<dbReference type="Proteomes" id="UP000265566">
    <property type="component" value="Chromosome 4"/>
</dbReference>
<feature type="compositionally biased region" description="Low complexity" evidence="1">
    <location>
        <begin position="13"/>
        <end position="22"/>
    </location>
</feature>
<organism evidence="2 3">
    <name type="scientific">Medicago truncatula</name>
    <name type="common">Barrel medic</name>
    <name type="synonym">Medicago tribuloides</name>
    <dbReference type="NCBI Taxonomy" id="3880"/>
    <lineage>
        <taxon>Eukaryota</taxon>
        <taxon>Viridiplantae</taxon>
        <taxon>Streptophyta</taxon>
        <taxon>Embryophyta</taxon>
        <taxon>Tracheophyta</taxon>
        <taxon>Spermatophyta</taxon>
        <taxon>Magnoliopsida</taxon>
        <taxon>eudicotyledons</taxon>
        <taxon>Gunneridae</taxon>
        <taxon>Pentapetalae</taxon>
        <taxon>rosids</taxon>
        <taxon>fabids</taxon>
        <taxon>Fabales</taxon>
        <taxon>Fabaceae</taxon>
        <taxon>Papilionoideae</taxon>
        <taxon>50 kb inversion clade</taxon>
        <taxon>NPAAA clade</taxon>
        <taxon>Hologalegina</taxon>
        <taxon>IRL clade</taxon>
        <taxon>Trifolieae</taxon>
        <taxon>Medicago</taxon>
    </lineage>
</organism>